<name>A0A7M2T7V6_STRCW</name>
<evidence type="ECO:0000256" key="1">
    <source>
        <dbReference type="SAM" id="MobiDB-lite"/>
    </source>
</evidence>
<accession>A0A7M2T7V6</accession>
<keyword evidence="3" id="KW-1185">Reference proteome</keyword>
<evidence type="ECO:0000313" key="3">
    <source>
        <dbReference type="Proteomes" id="UP000594008"/>
    </source>
</evidence>
<dbReference type="AlphaFoldDB" id="A0A7M2T7V6"/>
<feature type="region of interest" description="Disordered" evidence="1">
    <location>
        <begin position="59"/>
        <end position="96"/>
    </location>
</feature>
<dbReference type="KEGG" id="schf:IPT68_01905"/>
<feature type="compositionally biased region" description="Basic residues" evidence="1">
    <location>
        <begin position="60"/>
        <end position="71"/>
    </location>
</feature>
<dbReference type="Proteomes" id="UP000594008">
    <property type="component" value="Chromosome"/>
</dbReference>
<organism evidence="2 3">
    <name type="scientific">Streptomyces chromofuscus</name>
    <dbReference type="NCBI Taxonomy" id="42881"/>
    <lineage>
        <taxon>Bacteria</taxon>
        <taxon>Bacillati</taxon>
        <taxon>Actinomycetota</taxon>
        <taxon>Actinomycetes</taxon>
        <taxon>Kitasatosporales</taxon>
        <taxon>Streptomycetaceae</taxon>
        <taxon>Streptomyces</taxon>
    </lineage>
</organism>
<gene>
    <name evidence="2" type="ORF">IPT68_01905</name>
</gene>
<dbReference type="RefSeq" id="WP_189697468.1">
    <property type="nucleotide sequence ID" value="NZ_BMTA01000005.1"/>
</dbReference>
<sequence length="134" mass="14856">MKGARTPLLRDDPLVRTRALLIARVAIAVHLVELVLNLTRPRLLPDEPALSIFYDLGQRRPGRAGSHHRRAARQDERRTRAAGGRLADEADRGAAAEPQDLVGAEYWRRLGDSAGEDARITRCCFAVMHRGDAT</sequence>
<reference evidence="2 3" key="1">
    <citation type="submission" date="2020-10" db="EMBL/GenBank/DDBJ databases">
        <title>Streptomyces chromofuscus complate genome analysis.</title>
        <authorList>
            <person name="Anwar N."/>
        </authorList>
    </citation>
    <scope>NUCLEOTIDE SEQUENCE [LARGE SCALE GENOMIC DNA]</scope>
    <source>
        <strain evidence="2 3">DSM 40273</strain>
    </source>
</reference>
<evidence type="ECO:0000313" key="2">
    <source>
        <dbReference type="EMBL" id="QOV44796.1"/>
    </source>
</evidence>
<protein>
    <submittedName>
        <fullName evidence="2">Uncharacterized protein</fullName>
    </submittedName>
</protein>
<dbReference type="EMBL" id="CP063374">
    <property type="protein sequence ID" value="QOV44796.1"/>
    <property type="molecule type" value="Genomic_DNA"/>
</dbReference>
<proteinExistence type="predicted"/>